<feature type="domain" description="Nudix hydrolase" evidence="8">
    <location>
        <begin position="1"/>
        <end position="122"/>
    </location>
</feature>
<dbReference type="GO" id="GO:0030145">
    <property type="term" value="F:manganese ion binding"/>
    <property type="evidence" value="ECO:0007669"/>
    <property type="project" value="InterPro"/>
</dbReference>
<dbReference type="PANTHER" id="PTHR12992:SF11">
    <property type="entry name" value="MITOCHONDRIAL COENZYME A DIPHOSPHATASE NUDT8"/>
    <property type="match status" value="1"/>
</dbReference>
<evidence type="ECO:0000256" key="5">
    <source>
        <dbReference type="ARBA" id="ARBA00022801"/>
    </source>
</evidence>
<dbReference type="AlphaFoldDB" id="A0A8J6NS84"/>
<comment type="cofactor">
    <cofactor evidence="2">
        <name>Mg(2+)</name>
        <dbReference type="ChEBI" id="CHEBI:18420"/>
    </cofactor>
</comment>
<dbReference type="GO" id="GO:0010945">
    <property type="term" value="F:coenzyme A diphosphatase activity"/>
    <property type="evidence" value="ECO:0007669"/>
    <property type="project" value="InterPro"/>
</dbReference>
<keyword evidence="7" id="KW-0464">Manganese</keyword>
<dbReference type="GO" id="GO:0000287">
    <property type="term" value="F:magnesium ion binding"/>
    <property type="evidence" value="ECO:0007669"/>
    <property type="project" value="InterPro"/>
</dbReference>
<proteinExistence type="inferred from homology"/>
<dbReference type="InterPro" id="IPR045121">
    <property type="entry name" value="CoAse"/>
</dbReference>
<evidence type="ECO:0000313" key="10">
    <source>
        <dbReference type="Proteomes" id="UP000605201"/>
    </source>
</evidence>
<accession>A0A8J6NS84</accession>
<dbReference type="SUPFAM" id="SSF55811">
    <property type="entry name" value="Nudix"/>
    <property type="match status" value="1"/>
</dbReference>
<dbReference type="Pfam" id="PF00293">
    <property type="entry name" value="NUDIX"/>
    <property type="match status" value="1"/>
</dbReference>
<dbReference type="GO" id="GO:0009132">
    <property type="term" value="P:nucleoside diphosphate metabolic process"/>
    <property type="evidence" value="ECO:0007669"/>
    <property type="project" value="InterPro"/>
</dbReference>
<keyword evidence="6" id="KW-0460">Magnesium</keyword>
<evidence type="ECO:0000256" key="6">
    <source>
        <dbReference type="ARBA" id="ARBA00022842"/>
    </source>
</evidence>
<reference evidence="9 10" key="1">
    <citation type="submission" date="2020-08" db="EMBL/GenBank/DDBJ databases">
        <title>Bridging the membrane lipid divide: bacteria of the FCB group superphylum have the potential to synthesize archaeal ether lipids.</title>
        <authorList>
            <person name="Villanueva L."/>
            <person name="Von Meijenfeldt F.A.B."/>
            <person name="Westbye A.B."/>
            <person name="Yadav S."/>
            <person name="Hopmans E.C."/>
            <person name="Dutilh B.E."/>
            <person name="Sinninghe Damste J.S."/>
        </authorList>
    </citation>
    <scope>NUCLEOTIDE SEQUENCE [LARGE SCALE GENOMIC DNA]</scope>
    <source>
        <strain evidence="9">NIOZ-UU17</strain>
    </source>
</reference>
<evidence type="ECO:0000259" key="8">
    <source>
        <dbReference type="PROSITE" id="PS51462"/>
    </source>
</evidence>
<evidence type="ECO:0000256" key="7">
    <source>
        <dbReference type="ARBA" id="ARBA00023211"/>
    </source>
</evidence>
<evidence type="ECO:0000256" key="3">
    <source>
        <dbReference type="ARBA" id="ARBA00006506"/>
    </source>
</evidence>
<comment type="cofactor">
    <cofactor evidence="1">
        <name>Mn(2+)</name>
        <dbReference type="ChEBI" id="CHEBI:29035"/>
    </cofactor>
</comment>
<evidence type="ECO:0000256" key="2">
    <source>
        <dbReference type="ARBA" id="ARBA00001946"/>
    </source>
</evidence>
<evidence type="ECO:0000256" key="1">
    <source>
        <dbReference type="ARBA" id="ARBA00001936"/>
    </source>
</evidence>
<keyword evidence="5" id="KW-0378">Hydrolase</keyword>
<dbReference type="Proteomes" id="UP000605201">
    <property type="component" value="Unassembled WGS sequence"/>
</dbReference>
<comment type="similarity">
    <text evidence="3">Belongs to the Nudix hydrolase family. PCD1 subfamily.</text>
</comment>
<dbReference type="Gene3D" id="3.90.79.10">
    <property type="entry name" value="Nucleoside Triphosphate Pyrophosphohydrolase"/>
    <property type="match status" value="1"/>
</dbReference>
<dbReference type="InterPro" id="IPR015797">
    <property type="entry name" value="NUDIX_hydrolase-like_dom_sf"/>
</dbReference>
<protein>
    <submittedName>
        <fullName evidence="9">CoA pyrophosphatase</fullName>
    </submittedName>
</protein>
<name>A0A8J6NS84_9BACT</name>
<dbReference type="PROSITE" id="PS01293">
    <property type="entry name" value="NUDIX_COA"/>
    <property type="match status" value="1"/>
</dbReference>
<evidence type="ECO:0000256" key="4">
    <source>
        <dbReference type="ARBA" id="ARBA00022723"/>
    </source>
</evidence>
<dbReference type="CDD" id="cd03426">
    <property type="entry name" value="NUDIX_CoAse_Nudt7"/>
    <property type="match status" value="1"/>
</dbReference>
<dbReference type="InterPro" id="IPR000059">
    <property type="entry name" value="NUDIX_hydrolase_NudL_CS"/>
</dbReference>
<evidence type="ECO:0000313" key="9">
    <source>
        <dbReference type="EMBL" id="MBC8431894.1"/>
    </source>
</evidence>
<gene>
    <name evidence="9" type="ORF">H8D96_08230</name>
</gene>
<dbReference type="PANTHER" id="PTHR12992">
    <property type="entry name" value="NUDIX HYDROLASE"/>
    <property type="match status" value="1"/>
</dbReference>
<dbReference type="InterPro" id="IPR000086">
    <property type="entry name" value="NUDIX_hydrolase_dom"/>
</dbReference>
<organism evidence="9 10">
    <name type="scientific">Candidatus Desulfatibia vada</name>
    <dbReference type="NCBI Taxonomy" id="2841696"/>
    <lineage>
        <taxon>Bacteria</taxon>
        <taxon>Pseudomonadati</taxon>
        <taxon>Thermodesulfobacteriota</taxon>
        <taxon>Desulfobacteria</taxon>
        <taxon>Desulfobacterales</taxon>
        <taxon>Desulfobacterales incertae sedis</taxon>
        <taxon>Candidatus Desulfatibia</taxon>
    </lineage>
</organism>
<comment type="caution">
    <text evidence="9">The sequence shown here is derived from an EMBL/GenBank/DDBJ whole genome shotgun (WGS) entry which is preliminary data.</text>
</comment>
<dbReference type="EMBL" id="JACNIG010000189">
    <property type="protein sequence ID" value="MBC8431894.1"/>
    <property type="molecule type" value="Genomic_DNA"/>
</dbReference>
<keyword evidence="4" id="KW-0479">Metal-binding</keyword>
<sequence>MNGEYHLLFTKRAPRVKYHQGHISFPGGVVEETDRSPEEAALREADEEIGLLKNDVEILGPIDDSLTFVPPFIVHPFVGLIPHPYPFNINPKEVEKTIEVPLRFFASQVSKDDSTPVEFERGIGYPEYRYHGELIWGTTASIVANFVGILMRRSSLLV</sequence>
<dbReference type="PROSITE" id="PS51462">
    <property type="entry name" value="NUDIX"/>
    <property type="match status" value="1"/>
</dbReference>